<evidence type="ECO:0008006" key="3">
    <source>
        <dbReference type="Google" id="ProtNLM"/>
    </source>
</evidence>
<proteinExistence type="predicted"/>
<reference evidence="2" key="1">
    <citation type="submission" date="2016-12" db="EMBL/GenBank/DDBJ databases">
        <authorList>
            <person name="Gulvik C.A."/>
        </authorList>
    </citation>
    <scope>NUCLEOTIDE SEQUENCE [LARGE SCALE GENOMIC DNA]</scope>
    <source>
        <strain evidence="2">NED12-00049-6B</strain>
    </source>
</reference>
<evidence type="ECO:0000313" key="1">
    <source>
        <dbReference type="EMBL" id="OLF48402.1"/>
    </source>
</evidence>
<gene>
    <name evidence="1" type="ORF">BU202_01935</name>
</gene>
<name>A0A1Q8E9D9_9STRE</name>
<organism evidence="1 2">
    <name type="scientific">Streptococcus cuniculi</name>
    <dbReference type="NCBI Taxonomy" id="1432788"/>
    <lineage>
        <taxon>Bacteria</taxon>
        <taxon>Bacillati</taxon>
        <taxon>Bacillota</taxon>
        <taxon>Bacilli</taxon>
        <taxon>Lactobacillales</taxon>
        <taxon>Streptococcaceae</taxon>
        <taxon>Streptococcus</taxon>
    </lineage>
</organism>
<evidence type="ECO:0000313" key="2">
    <source>
        <dbReference type="Proteomes" id="UP000186890"/>
    </source>
</evidence>
<accession>A0A1Q8E9D9</accession>
<protein>
    <recommendedName>
        <fullName evidence="3">Holin</fullName>
    </recommendedName>
</protein>
<dbReference type="AlphaFoldDB" id="A0A1Q8E9D9"/>
<comment type="caution">
    <text evidence="1">The sequence shown here is derived from an EMBL/GenBank/DDBJ whole genome shotgun (WGS) entry which is preliminary data.</text>
</comment>
<sequence length="66" mass="6588">MTIAVGVSAILASGGAATPLVVGAWIAGSGTIVYGLSNTIEAGNNIYLGYTGDGKTHALNPIRKNE</sequence>
<keyword evidence="2" id="KW-1185">Reference proteome</keyword>
<dbReference type="RefSeq" id="WP_075104125.1">
    <property type="nucleotide sequence ID" value="NZ_MSJM01000002.1"/>
</dbReference>
<dbReference type="OrthoDB" id="2234799at2"/>
<dbReference type="EMBL" id="MSJM01000002">
    <property type="protein sequence ID" value="OLF48402.1"/>
    <property type="molecule type" value="Genomic_DNA"/>
</dbReference>
<dbReference type="Proteomes" id="UP000186890">
    <property type="component" value="Unassembled WGS sequence"/>
</dbReference>